<keyword evidence="4" id="KW-1185">Reference proteome</keyword>
<evidence type="ECO:0000313" key="3">
    <source>
        <dbReference type="EMBL" id="KAH0808037.1"/>
    </source>
</evidence>
<evidence type="ECO:0000313" key="4">
    <source>
        <dbReference type="Proteomes" id="UP000719412"/>
    </source>
</evidence>
<reference evidence="3" key="2">
    <citation type="submission" date="2021-08" db="EMBL/GenBank/DDBJ databases">
        <authorList>
            <person name="Eriksson T."/>
        </authorList>
    </citation>
    <scope>NUCLEOTIDE SEQUENCE</scope>
    <source>
        <strain evidence="3">Stoneville</strain>
        <tissue evidence="3">Whole head</tissue>
    </source>
</reference>
<organism evidence="3 4">
    <name type="scientific">Tenebrio molitor</name>
    <name type="common">Yellow mealworm beetle</name>
    <dbReference type="NCBI Taxonomy" id="7067"/>
    <lineage>
        <taxon>Eukaryota</taxon>
        <taxon>Metazoa</taxon>
        <taxon>Ecdysozoa</taxon>
        <taxon>Arthropoda</taxon>
        <taxon>Hexapoda</taxon>
        <taxon>Insecta</taxon>
        <taxon>Pterygota</taxon>
        <taxon>Neoptera</taxon>
        <taxon>Endopterygota</taxon>
        <taxon>Coleoptera</taxon>
        <taxon>Polyphaga</taxon>
        <taxon>Cucujiformia</taxon>
        <taxon>Tenebrionidae</taxon>
        <taxon>Tenebrio</taxon>
    </lineage>
</organism>
<dbReference type="EMBL" id="JABDTM020029349">
    <property type="protein sequence ID" value="KAH0808036.1"/>
    <property type="molecule type" value="Genomic_DNA"/>
</dbReference>
<proteinExistence type="predicted"/>
<dbReference type="EMBL" id="JABDTM020029348">
    <property type="protein sequence ID" value="KAH0808037.1"/>
    <property type="molecule type" value="Genomic_DNA"/>
</dbReference>
<reference evidence="3" key="1">
    <citation type="journal article" date="2020" name="J Insects Food Feed">
        <title>The yellow mealworm (Tenebrio molitor) genome: a resource for the emerging insects as food and feed industry.</title>
        <authorList>
            <person name="Eriksson T."/>
            <person name="Andere A."/>
            <person name="Kelstrup H."/>
            <person name="Emery V."/>
            <person name="Picard C."/>
        </authorList>
    </citation>
    <scope>NUCLEOTIDE SEQUENCE</scope>
    <source>
        <strain evidence="3">Stoneville</strain>
        <tissue evidence="3">Whole head</tissue>
    </source>
</reference>
<evidence type="ECO:0000313" key="2">
    <source>
        <dbReference type="EMBL" id="KAH0808036.1"/>
    </source>
</evidence>
<feature type="compositionally biased region" description="Polar residues" evidence="1">
    <location>
        <begin position="270"/>
        <end position="280"/>
    </location>
</feature>
<dbReference type="AlphaFoldDB" id="A0A8J6H674"/>
<feature type="region of interest" description="Disordered" evidence="1">
    <location>
        <begin position="1"/>
        <end position="60"/>
    </location>
</feature>
<accession>A0A8J6H674</accession>
<comment type="caution">
    <text evidence="3">The sequence shown here is derived from an EMBL/GenBank/DDBJ whole genome shotgun (WGS) entry which is preliminary data.</text>
</comment>
<dbReference type="Proteomes" id="UP000719412">
    <property type="component" value="Unassembled WGS sequence"/>
</dbReference>
<feature type="compositionally biased region" description="Polar residues" evidence="1">
    <location>
        <begin position="1"/>
        <end position="28"/>
    </location>
</feature>
<sequence>MIIQLVTPTIRKTTRQQLPPSTIRSKQSAPHVPHKLVSTTSDNGTGRRRANQHVRPLETASTRPRALIVAVNPTFRRVGSGVPGSPNLNKQDASLHQRNRYGHHSDGNDVVDLTDHRTHRSSQTAEHALATTISTSHALVITNGSSNALANTFSTSNALANTCSASNALAITNGTSNTLANTFGTSHVLAKPSNHRLGTSTATHMDADIKLCLRPRAPRCTPGTNAPNSENAPADAVSCSGSISLAIDFRARNIEQEADDRIASYGRITATSTQPSSHQPWQLAASPGSARPSVSQQPGPEPLRTRGFGTSLRFVNDQGLNHFADACQQNHQHRVRHVPPSRNKQGLNHFAHAGSACPSASSTTRA</sequence>
<evidence type="ECO:0000256" key="1">
    <source>
        <dbReference type="SAM" id="MobiDB-lite"/>
    </source>
</evidence>
<feature type="region of interest" description="Disordered" evidence="1">
    <location>
        <begin position="270"/>
        <end position="308"/>
    </location>
</feature>
<gene>
    <name evidence="3" type="ORF">GEV33_014754</name>
    <name evidence="2" type="ORF">GEV33_014755</name>
</gene>
<name>A0A8J6H674_TENMO</name>
<protein>
    <submittedName>
        <fullName evidence="3">Uncharacterized protein</fullName>
    </submittedName>
</protein>